<keyword evidence="1" id="KW-0479">Metal-binding</keyword>
<feature type="non-terminal residue" evidence="3">
    <location>
        <position position="632"/>
    </location>
</feature>
<accession>A0A2K2D9Q2</accession>
<dbReference type="Pfam" id="PF03101">
    <property type="entry name" value="FAR1"/>
    <property type="match status" value="1"/>
</dbReference>
<dbReference type="EnsemblPlants" id="PNT71006">
    <property type="protein sequence ID" value="PNT71006"/>
    <property type="gene ID" value="BRADI_2g21270v3"/>
</dbReference>
<organism evidence="3">
    <name type="scientific">Brachypodium distachyon</name>
    <name type="common">Purple false brome</name>
    <name type="synonym">Trachynia distachya</name>
    <dbReference type="NCBI Taxonomy" id="15368"/>
    <lineage>
        <taxon>Eukaryota</taxon>
        <taxon>Viridiplantae</taxon>
        <taxon>Streptophyta</taxon>
        <taxon>Embryophyta</taxon>
        <taxon>Tracheophyta</taxon>
        <taxon>Spermatophyta</taxon>
        <taxon>Magnoliopsida</taxon>
        <taxon>Liliopsida</taxon>
        <taxon>Poales</taxon>
        <taxon>Poaceae</taxon>
        <taxon>BOP clade</taxon>
        <taxon>Pooideae</taxon>
        <taxon>Stipodae</taxon>
        <taxon>Brachypodieae</taxon>
        <taxon>Brachypodium</taxon>
    </lineage>
</organism>
<dbReference type="GO" id="GO:0008270">
    <property type="term" value="F:zinc ion binding"/>
    <property type="evidence" value="ECO:0007669"/>
    <property type="project" value="UniProtKB-KW"/>
</dbReference>
<evidence type="ECO:0000259" key="2">
    <source>
        <dbReference type="PROSITE" id="PS50966"/>
    </source>
</evidence>
<dbReference type="STRING" id="15368.A0A2K2D9Q2"/>
<evidence type="ECO:0000313" key="3">
    <source>
        <dbReference type="EMBL" id="PNT71006.1"/>
    </source>
</evidence>
<reference evidence="3 4" key="1">
    <citation type="journal article" date="2010" name="Nature">
        <title>Genome sequencing and analysis of the model grass Brachypodium distachyon.</title>
        <authorList>
            <consortium name="International Brachypodium Initiative"/>
        </authorList>
    </citation>
    <scope>NUCLEOTIDE SEQUENCE [LARGE SCALE GENOMIC DNA]</scope>
    <source>
        <strain evidence="3 4">Bd21</strain>
    </source>
</reference>
<proteinExistence type="predicted"/>
<keyword evidence="5" id="KW-1185">Reference proteome</keyword>
<sequence>MSGLSVSEMDGYNASMEEMEEYHMMVSQMFGSVEEGYEHYNSYAKPKRFSVRLDDKEYISGTMELKRRRFCCSKEGYRLEKYFVAKDKKREPRVLTRCGCKAMLEIQREPGTGLCFFKNFVDVHSHPLDPKQSPFLRSHRRLNNAQKADAVEYGLGGLRTCQIMEVMEKHHGRYDQVGFFSRDLYNFFAKYKKKRLLGRDAEFVLNHMRAQVERDAEFFFKYSTDDEGHLRNIFWADSQSQIDYEAFGDLVVFDSTYRVNRYNLPFVPFIGVNHHRSTIVFGVGIVSDETVSSHEWLLQSFLEAMSHKNPRSVITDGDAATRKAIKKVMPRTDHRLCSWHIEQNMIRHLRNPMLRDFRKLIYRKMGVYEFERSWAQFKEKYEITEQAAWMSRMYKLRKRWSAAYTNGRYFLGMQSNQRSESLNSRLHNHLDRKMSLVDLVEHSEHCMSCIRRNEAELDAKAANSVPFTRIDANPLEKNAACIYTPKMFRKVRYCIRRSSAWEIEEHTERDGLVTYRAALKEGAEGGSRHVFFVECSFHGSSMNGIFCGCRKLECEAVPCSHIFSVLSFLGVETIPPCCVRIRWTMQAKAAFVSETNANTHVWSEEMGHYRQMRNKASVALFKASKSEERLQQ</sequence>
<dbReference type="InterPro" id="IPR018289">
    <property type="entry name" value="MULE_transposase_dom"/>
</dbReference>
<reference evidence="3" key="2">
    <citation type="submission" date="2017-06" db="EMBL/GenBank/DDBJ databases">
        <title>WGS assembly of Brachypodium distachyon.</title>
        <authorList>
            <consortium name="The International Brachypodium Initiative"/>
            <person name="Lucas S."/>
            <person name="Harmon-Smith M."/>
            <person name="Lail K."/>
            <person name="Tice H."/>
            <person name="Grimwood J."/>
            <person name="Bruce D."/>
            <person name="Barry K."/>
            <person name="Shu S."/>
            <person name="Lindquist E."/>
            <person name="Wang M."/>
            <person name="Pitluck S."/>
            <person name="Vogel J.P."/>
            <person name="Garvin D.F."/>
            <person name="Mockler T.C."/>
            <person name="Schmutz J."/>
            <person name="Rokhsar D."/>
            <person name="Bevan M.W."/>
        </authorList>
    </citation>
    <scope>NUCLEOTIDE SEQUENCE</scope>
    <source>
        <strain evidence="3">Bd21</strain>
    </source>
</reference>
<dbReference type="Gramene" id="PNT71006">
    <property type="protein sequence ID" value="PNT71006"/>
    <property type="gene ID" value="BRADI_2g21270v3"/>
</dbReference>
<dbReference type="Proteomes" id="UP000008810">
    <property type="component" value="Chromosome 2"/>
</dbReference>
<keyword evidence="1" id="KW-0863">Zinc-finger</keyword>
<dbReference type="InterPro" id="IPR004330">
    <property type="entry name" value="FAR1_DNA_bnd_dom"/>
</dbReference>
<dbReference type="InterPro" id="IPR007527">
    <property type="entry name" value="Znf_SWIM"/>
</dbReference>
<name>A0A2K2D9Q2_BRADI</name>
<dbReference type="OrthoDB" id="675148at2759"/>
<dbReference type="EMBL" id="CM000881">
    <property type="protein sequence ID" value="PNT71006.1"/>
    <property type="molecule type" value="Genomic_DNA"/>
</dbReference>
<dbReference type="PANTHER" id="PTHR47718">
    <property type="entry name" value="OS01G0519700 PROTEIN"/>
    <property type="match status" value="1"/>
</dbReference>
<feature type="domain" description="SWIM-type" evidence="2">
    <location>
        <begin position="531"/>
        <end position="570"/>
    </location>
</feature>
<dbReference type="FunCoup" id="A0A2K2D9Q2">
    <property type="interactions" value="7"/>
</dbReference>
<dbReference type="InParanoid" id="A0A2K2D9Q2"/>
<gene>
    <name evidence="3" type="ORF">BRADI_2g21270v3</name>
</gene>
<reference evidence="4" key="3">
    <citation type="submission" date="2018-08" db="UniProtKB">
        <authorList>
            <consortium name="EnsemblPlants"/>
        </authorList>
    </citation>
    <scope>IDENTIFICATION</scope>
    <source>
        <strain evidence="4">cv. Bd21</strain>
    </source>
</reference>
<keyword evidence="1" id="KW-0862">Zinc</keyword>
<evidence type="ECO:0000313" key="5">
    <source>
        <dbReference type="Proteomes" id="UP000008810"/>
    </source>
</evidence>
<dbReference type="PROSITE" id="PS50966">
    <property type="entry name" value="ZF_SWIM"/>
    <property type="match status" value="1"/>
</dbReference>
<evidence type="ECO:0000256" key="1">
    <source>
        <dbReference type="PROSITE-ProRule" id="PRU00325"/>
    </source>
</evidence>
<dbReference type="AlphaFoldDB" id="A0A2K2D9Q2"/>
<protein>
    <recommendedName>
        <fullName evidence="2">SWIM-type domain-containing protein</fullName>
    </recommendedName>
</protein>
<dbReference type="Pfam" id="PF10551">
    <property type="entry name" value="MULE"/>
    <property type="match status" value="1"/>
</dbReference>
<evidence type="ECO:0000313" key="4">
    <source>
        <dbReference type="EnsemblPlants" id="PNT71006"/>
    </source>
</evidence>
<dbReference type="PANTHER" id="PTHR47718:SF13">
    <property type="entry name" value="OS09G0290500 PROTEIN"/>
    <property type="match status" value="1"/>
</dbReference>